<dbReference type="PROSITE" id="PS51645">
    <property type="entry name" value="PHR_CRY_ALPHA_BETA"/>
    <property type="match status" value="1"/>
</dbReference>
<comment type="cofactor">
    <cofactor evidence="2">
        <name>FAD</name>
        <dbReference type="ChEBI" id="CHEBI:57692"/>
    </cofactor>
</comment>
<dbReference type="PRINTS" id="PR00147">
    <property type="entry name" value="DNAPHOTLYASE"/>
</dbReference>
<feature type="region of interest" description="Disordered" evidence="7">
    <location>
        <begin position="958"/>
        <end position="1105"/>
    </location>
</feature>
<dbReference type="Pfam" id="PF03441">
    <property type="entry name" value="FAD_binding_7"/>
    <property type="match status" value="1"/>
</dbReference>
<dbReference type="InterPro" id="IPR006050">
    <property type="entry name" value="DNA_photolyase_N"/>
</dbReference>
<evidence type="ECO:0000256" key="2">
    <source>
        <dbReference type="ARBA" id="ARBA00001974"/>
    </source>
</evidence>
<feature type="compositionally biased region" description="Basic and acidic residues" evidence="7">
    <location>
        <begin position="1096"/>
        <end position="1105"/>
    </location>
</feature>
<feature type="region of interest" description="Disordered" evidence="7">
    <location>
        <begin position="65"/>
        <end position="112"/>
    </location>
</feature>
<keyword evidence="5" id="KW-0274">FAD</keyword>
<accession>A0ABP0MC66</accession>
<proteinExistence type="inferred from homology"/>
<reference evidence="9 10" key="1">
    <citation type="submission" date="2024-02" db="EMBL/GenBank/DDBJ databases">
        <authorList>
            <person name="Chen Y."/>
            <person name="Shah S."/>
            <person name="Dougan E. K."/>
            <person name="Thang M."/>
            <person name="Chan C."/>
        </authorList>
    </citation>
    <scope>NUCLEOTIDE SEQUENCE [LARGE SCALE GENOMIC DNA]</scope>
</reference>
<dbReference type="Gene3D" id="1.25.40.80">
    <property type="match status" value="1"/>
</dbReference>
<evidence type="ECO:0000256" key="4">
    <source>
        <dbReference type="ARBA" id="ARBA00022630"/>
    </source>
</evidence>
<dbReference type="InterPro" id="IPR014133">
    <property type="entry name" value="Cry_DASH"/>
</dbReference>
<protein>
    <submittedName>
        <fullName evidence="9">Chloroplastic/mitochondrial</fullName>
    </submittedName>
</protein>
<evidence type="ECO:0000256" key="5">
    <source>
        <dbReference type="ARBA" id="ARBA00022827"/>
    </source>
</evidence>
<comment type="cofactor">
    <cofactor evidence="1">
        <name>(6R)-5,10-methylene-5,6,7,8-tetrahydrofolate</name>
        <dbReference type="ChEBI" id="CHEBI:15636"/>
    </cofactor>
</comment>
<evidence type="ECO:0000313" key="9">
    <source>
        <dbReference type="EMBL" id="CAK9048773.1"/>
    </source>
</evidence>
<dbReference type="InterPro" id="IPR014729">
    <property type="entry name" value="Rossmann-like_a/b/a_fold"/>
</dbReference>
<sequence length="1105" mass="123946">MFSPARVTSSPIDEAQLTGKRKTHMKALIEGSSQVLIEDDYKESEDPHRLLQERWTGETWFEISSAQASSGPQKRAPKLGASKAVKKKAKATPLEGEDTAANETTGSGAVIPMPDESLQEALRERGPDAVDGIPGNPVSGPADHSGNHCKVQNCQLPGGHEGPHQDPNQKRFTWDPYNGRVDEEDQRFQAVFCVGEFSSEEMDLEEKPCVPVYFIDCGPACQDLIDESPQGDEVAPNVHFLGHYGVASVVGLKVLSRAAQLAKEQKLPVLPVYFLDPRQFQSTKFGTLKTGAFRALFLLQSVRVLKRRLRAIGSDLLIQVGKPEELLPKLLAEKSIVLTQEEVTSEELRVDDALRQALQQKGCEAFEYCWGSTLFHKDDLPYQKDLRDAPDVFTTFKNQVEPEMAARVNEVPETFRGGRKSRSSMGVRPCLPELTAGSLPFPETGAALDFELVFEPEWKDLPYPAPVDEPVLPETAAMHFEGGEEAALARLQYYLFETNAVAKYFDTRNGMLGPDYSTKLAPWLAFGCLSPRKIFEQIREYEKEIVANKSTYWVLFELMWRDFYRFFAAKHGNQIFKLHGISGKGDWKPDQELFRLWAEGKTGYPLVDANMRELSATGFMSNRGRQNVASFLALDMKLDWRQGADWFESFLVDYDVASNWGNWVHAAGLTTGRLNRFNVVRQSKMYDKDGAYLRHWLPELRRVPVRFIHEPWTMSPDEKVKFGAESNWATVCRAMNARPARHPHNPIAEANVAFLSGRLKAELFDEPDEELEAAEGAAAPDEIKSKYAAQEGDRGLFAGAPMPLNEEARVSSAPTGPSWEELKAKEKKKEFMQSQLFIDGCYTPLAIDRLCEEIADSGGVDLLLTSEWPKGVMTTLKEAWPEEADVRKLAKGAARQCSSPAVAELAVAAEPKYHAVGLGGVFWRRQPWRHERRGEVEASTGVLKCGVCRMITLGAVDGSRPGVKDMPTAKYSYKKPEDEAPPKPQKWLHGLELDPKAMPQDADDATANPWTKKEVASDPNLPPERPDFSGMDKEEKRRWMHRFGIKPDEMLSASDKLQKESEPKQKKEKHKSLYKVSEKEKKRRKTGSDSHLPFSARERMQAGRG</sequence>
<keyword evidence="4" id="KW-0285">Flavoprotein</keyword>
<dbReference type="NCBIfam" id="TIGR02765">
    <property type="entry name" value="crypto_DASH"/>
    <property type="match status" value="1"/>
</dbReference>
<dbReference type="SUPFAM" id="SSF48173">
    <property type="entry name" value="Cryptochrome/photolyase FAD-binding domain"/>
    <property type="match status" value="1"/>
</dbReference>
<dbReference type="InterPro" id="IPR036134">
    <property type="entry name" value="Crypto/Photolyase_FAD-like_sf"/>
</dbReference>
<keyword evidence="6" id="KW-0157">Chromophore</keyword>
<dbReference type="Pfam" id="PF00875">
    <property type="entry name" value="DNA_photolyase"/>
    <property type="match status" value="1"/>
</dbReference>
<dbReference type="EMBL" id="CAXAMM010020846">
    <property type="protein sequence ID" value="CAK9048773.1"/>
    <property type="molecule type" value="Genomic_DNA"/>
</dbReference>
<evidence type="ECO:0000256" key="1">
    <source>
        <dbReference type="ARBA" id="ARBA00001932"/>
    </source>
</evidence>
<dbReference type="PANTHER" id="PTHR11455">
    <property type="entry name" value="CRYPTOCHROME"/>
    <property type="match status" value="1"/>
</dbReference>
<evidence type="ECO:0000256" key="7">
    <source>
        <dbReference type="SAM" id="MobiDB-lite"/>
    </source>
</evidence>
<name>A0ABP0MC66_9DINO</name>
<evidence type="ECO:0000313" key="10">
    <source>
        <dbReference type="Proteomes" id="UP001642464"/>
    </source>
</evidence>
<feature type="compositionally biased region" description="Basic and acidic residues" evidence="7">
    <location>
        <begin position="1056"/>
        <end position="1065"/>
    </location>
</feature>
<feature type="compositionally biased region" description="Polar residues" evidence="7">
    <location>
        <begin position="1"/>
        <end position="11"/>
    </location>
</feature>
<dbReference type="InterPro" id="IPR005101">
    <property type="entry name" value="Cryptochr/Photolyase_FAD-bd"/>
</dbReference>
<dbReference type="InterPro" id="IPR036155">
    <property type="entry name" value="Crypto/Photolyase_N_sf"/>
</dbReference>
<keyword evidence="10" id="KW-1185">Reference proteome</keyword>
<feature type="compositionally biased region" description="Basic and acidic residues" evidence="7">
    <location>
        <begin position="1024"/>
        <end position="1037"/>
    </location>
</feature>
<evidence type="ECO:0000256" key="3">
    <source>
        <dbReference type="ARBA" id="ARBA00005862"/>
    </source>
</evidence>
<gene>
    <name evidence="9" type="ORF">SCF082_LOCUS27126</name>
</gene>
<dbReference type="PROSITE" id="PS00394">
    <property type="entry name" value="DNA_PHOTOLYASES_1_1"/>
    <property type="match status" value="1"/>
</dbReference>
<evidence type="ECO:0000256" key="6">
    <source>
        <dbReference type="ARBA" id="ARBA00022991"/>
    </source>
</evidence>
<dbReference type="Gene3D" id="3.40.50.620">
    <property type="entry name" value="HUPs"/>
    <property type="match status" value="1"/>
</dbReference>
<comment type="caution">
    <text evidence="9">The sequence shown here is derived from an EMBL/GenBank/DDBJ whole genome shotgun (WGS) entry which is preliminary data.</text>
</comment>
<comment type="similarity">
    <text evidence="3">Belongs to the DNA photolyase class-1 family.</text>
</comment>
<feature type="region of interest" description="Disordered" evidence="7">
    <location>
        <begin position="1"/>
        <end position="20"/>
    </location>
</feature>
<dbReference type="Gene3D" id="1.10.579.10">
    <property type="entry name" value="DNA Cyclobutane Dipyrimidine Photolyase, subunit A, domain 3"/>
    <property type="match status" value="1"/>
</dbReference>
<dbReference type="InterPro" id="IPR018394">
    <property type="entry name" value="DNA_photolyase_1_CS_C"/>
</dbReference>
<dbReference type="SUPFAM" id="SSF52425">
    <property type="entry name" value="Cryptochrome/photolyase, N-terminal domain"/>
    <property type="match status" value="1"/>
</dbReference>
<organism evidence="9 10">
    <name type="scientific">Durusdinium trenchii</name>
    <dbReference type="NCBI Taxonomy" id="1381693"/>
    <lineage>
        <taxon>Eukaryota</taxon>
        <taxon>Sar</taxon>
        <taxon>Alveolata</taxon>
        <taxon>Dinophyceae</taxon>
        <taxon>Suessiales</taxon>
        <taxon>Symbiodiniaceae</taxon>
        <taxon>Durusdinium</taxon>
    </lineage>
</organism>
<dbReference type="InterPro" id="IPR002081">
    <property type="entry name" value="Cryptochrome/DNA_photolyase_1"/>
</dbReference>
<feature type="domain" description="Photolyase/cryptochrome alpha/beta" evidence="8">
    <location>
        <begin position="237"/>
        <end position="374"/>
    </location>
</feature>
<dbReference type="PANTHER" id="PTHR11455:SF22">
    <property type="entry name" value="CRYPTOCHROME DASH"/>
    <property type="match status" value="1"/>
</dbReference>
<dbReference type="Proteomes" id="UP001642464">
    <property type="component" value="Unassembled WGS sequence"/>
</dbReference>
<evidence type="ECO:0000259" key="8">
    <source>
        <dbReference type="PROSITE" id="PS51645"/>
    </source>
</evidence>